<feature type="transmembrane region" description="Helical" evidence="1">
    <location>
        <begin position="58"/>
        <end position="80"/>
    </location>
</feature>
<name>A0AAN4ZCX3_9BILA</name>
<proteinExistence type="predicted"/>
<feature type="transmembrane region" description="Helical" evidence="1">
    <location>
        <begin position="292"/>
        <end position="314"/>
    </location>
</feature>
<gene>
    <name evidence="2" type="ORF">PMAYCL1PPCAC_04860</name>
</gene>
<keyword evidence="1" id="KW-0812">Transmembrane</keyword>
<evidence type="ECO:0000313" key="2">
    <source>
        <dbReference type="EMBL" id="GMR34665.1"/>
    </source>
</evidence>
<dbReference type="Proteomes" id="UP001328107">
    <property type="component" value="Unassembled WGS sequence"/>
</dbReference>
<dbReference type="AlphaFoldDB" id="A0AAN4ZCX3"/>
<keyword evidence="1" id="KW-0472">Membrane</keyword>
<dbReference type="EMBL" id="BTRK01000002">
    <property type="protein sequence ID" value="GMR34665.1"/>
    <property type="molecule type" value="Genomic_DNA"/>
</dbReference>
<accession>A0AAN4ZCX3</accession>
<feature type="non-terminal residue" evidence="2">
    <location>
        <position position="337"/>
    </location>
</feature>
<feature type="transmembrane region" description="Helical" evidence="1">
    <location>
        <begin position="254"/>
        <end position="280"/>
    </location>
</feature>
<feature type="transmembrane region" description="Helical" evidence="1">
    <location>
        <begin position="209"/>
        <end position="227"/>
    </location>
</feature>
<feature type="transmembrane region" description="Helical" evidence="1">
    <location>
        <begin position="29"/>
        <end position="46"/>
    </location>
</feature>
<dbReference type="InterPro" id="IPR019422">
    <property type="entry name" value="7TM_GPCR_serpentine_rcpt_Srh"/>
</dbReference>
<comment type="caution">
    <text evidence="2">The sequence shown here is derived from an EMBL/GenBank/DDBJ whole genome shotgun (WGS) entry which is preliminary data.</text>
</comment>
<sequence length="337" mass="38372">MTNSTAPLLYNLHWDRDHVLNLIDTCQKILPFLTLTTIRPAVFYVLTQNPSFSRDIRWGYAVNMIALSLHEFNFCFLYRLQLVAPYPAFYCDGPICSIGLPTNVLMVYMAFSMVASIPTFLYILLRMHSKIVGNTKTKYIFSERSQFVLVFGESLLFLGNVIACGFFAQDSIAAENLKKTPELAWLVARGGKLMLFGAPGRPEQFGKELMLLTSSILLVCPLIIFLTRHSMKTMRRNKINLTSRTQQTQNRLQLVFFLQMHIVVFFYTLPLAVMILTMFIDLSGLPPISLALLRYLVMPIFSIESALITLVFLFKNPTNIRLLAQLLRQISCGLIGE</sequence>
<protein>
    <recommendedName>
        <fullName evidence="4">G protein-coupled receptor</fullName>
    </recommendedName>
</protein>
<keyword evidence="1" id="KW-1133">Transmembrane helix</keyword>
<dbReference type="PANTHER" id="PTHR45830">
    <property type="entry name" value="SERPENTINE RECEPTOR, CLASS I"/>
    <property type="match status" value="1"/>
</dbReference>
<dbReference type="PANTHER" id="PTHR45830:SF15">
    <property type="entry name" value="SERPENTINE RECEPTOR, CLASS I"/>
    <property type="match status" value="1"/>
</dbReference>
<organism evidence="2 3">
    <name type="scientific">Pristionchus mayeri</name>
    <dbReference type="NCBI Taxonomy" id="1317129"/>
    <lineage>
        <taxon>Eukaryota</taxon>
        <taxon>Metazoa</taxon>
        <taxon>Ecdysozoa</taxon>
        <taxon>Nematoda</taxon>
        <taxon>Chromadorea</taxon>
        <taxon>Rhabditida</taxon>
        <taxon>Rhabditina</taxon>
        <taxon>Diplogasteromorpha</taxon>
        <taxon>Diplogasteroidea</taxon>
        <taxon>Neodiplogasteridae</taxon>
        <taxon>Pristionchus</taxon>
    </lineage>
</organism>
<evidence type="ECO:0000256" key="1">
    <source>
        <dbReference type="SAM" id="Phobius"/>
    </source>
</evidence>
<evidence type="ECO:0000313" key="3">
    <source>
        <dbReference type="Proteomes" id="UP001328107"/>
    </source>
</evidence>
<dbReference type="Pfam" id="PF10318">
    <property type="entry name" value="7TM_GPCR_Srh"/>
    <property type="match status" value="1"/>
</dbReference>
<reference evidence="3" key="1">
    <citation type="submission" date="2022-10" db="EMBL/GenBank/DDBJ databases">
        <title>Genome assembly of Pristionchus species.</title>
        <authorList>
            <person name="Yoshida K."/>
            <person name="Sommer R.J."/>
        </authorList>
    </citation>
    <scope>NUCLEOTIDE SEQUENCE [LARGE SCALE GENOMIC DNA]</scope>
    <source>
        <strain evidence="3">RS5460</strain>
    </source>
</reference>
<feature type="transmembrane region" description="Helical" evidence="1">
    <location>
        <begin position="105"/>
        <end position="125"/>
    </location>
</feature>
<evidence type="ECO:0008006" key="4">
    <source>
        <dbReference type="Google" id="ProtNLM"/>
    </source>
</evidence>
<keyword evidence="3" id="KW-1185">Reference proteome</keyword>
<feature type="transmembrane region" description="Helical" evidence="1">
    <location>
        <begin position="146"/>
        <end position="168"/>
    </location>
</feature>